<accession>A0A078AKP3</accession>
<name>A0A078AKP3_STYLE</name>
<dbReference type="EMBL" id="CCKQ01010498">
    <property type="protein sequence ID" value="CDW82017.1"/>
    <property type="molecule type" value="Genomic_DNA"/>
</dbReference>
<sequence>MYGYFRVLNSFICQVLSGREKLTDKINELNLFTHKLAQLGKNLFELEGKNFKFLKNIHASYHDVNSPALIKKKNMLRHEQVNTRILRRDKDSIMTELRLTSNFSLDSPHMKRRSIKKQSKSIDNLQITDSDNKSFEDSSSSSSKQTPKRELTGQRTSKIDYFKSKEFSINHNTQMFDSNINAIINAEYDQKLSIIEENIRGEDTTSGKLRIPYNQNKSKFIVVKNNFSSFTFAGLLENNSSSNILQETENNQVNTNELFSTNEQQAPKRQSTNDSASVKSNQKSSSNIVNSRTSSSFIPTTFSRIRNFNGLSGQKSTTLERTEDSSQSYAKKTLRGISTFKKLEELNQKSLENDEEQKYDSNKNPASWYRGRQMNDYTNIVTKSQEISSSEEDQNVMNLQDLIMPQRDRNKLKSIKINNL</sequence>
<dbReference type="AlphaFoldDB" id="A0A078AKP3"/>
<proteinExistence type="predicted"/>
<feature type="compositionally biased region" description="Basic residues" evidence="1">
    <location>
        <begin position="110"/>
        <end position="119"/>
    </location>
</feature>
<evidence type="ECO:0000256" key="1">
    <source>
        <dbReference type="SAM" id="MobiDB-lite"/>
    </source>
</evidence>
<dbReference type="Proteomes" id="UP000039865">
    <property type="component" value="Unassembled WGS sequence"/>
</dbReference>
<evidence type="ECO:0000313" key="2">
    <source>
        <dbReference type="EMBL" id="CDW82017.1"/>
    </source>
</evidence>
<gene>
    <name evidence="2" type="primary">Contig19313.g20474</name>
    <name evidence="2" type="ORF">STYLEM_11042</name>
</gene>
<feature type="region of interest" description="Disordered" evidence="1">
    <location>
        <begin position="351"/>
        <end position="370"/>
    </location>
</feature>
<feature type="region of interest" description="Disordered" evidence="1">
    <location>
        <begin position="108"/>
        <end position="155"/>
    </location>
</feature>
<dbReference type="InParanoid" id="A0A078AKP3"/>
<feature type="compositionally biased region" description="Low complexity" evidence="1">
    <location>
        <begin position="275"/>
        <end position="293"/>
    </location>
</feature>
<protein>
    <submittedName>
        <fullName evidence="2">Uncharacterized protein</fullName>
    </submittedName>
</protein>
<reference evidence="2 3" key="1">
    <citation type="submission" date="2014-06" db="EMBL/GenBank/DDBJ databases">
        <authorList>
            <person name="Swart Estienne"/>
        </authorList>
    </citation>
    <scope>NUCLEOTIDE SEQUENCE [LARGE SCALE GENOMIC DNA]</scope>
    <source>
        <strain evidence="2 3">130c</strain>
    </source>
</reference>
<feature type="region of interest" description="Disordered" evidence="1">
    <location>
        <begin position="261"/>
        <end position="293"/>
    </location>
</feature>
<feature type="compositionally biased region" description="Polar residues" evidence="1">
    <location>
        <begin position="261"/>
        <end position="274"/>
    </location>
</feature>
<evidence type="ECO:0000313" key="3">
    <source>
        <dbReference type="Proteomes" id="UP000039865"/>
    </source>
</evidence>
<organism evidence="2 3">
    <name type="scientific">Stylonychia lemnae</name>
    <name type="common">Ciliate</name>
    <dbReference type="NCBI Taxonomy" id="5949"/>
    <lineage>
        <taxon>Eukaryota</taxon>
        <taxon>Sar</taxon>
        <taxon>Alveolata</taxon>
        <taxon>Ciliophora</taxon>
        <taxon>Intramacronucleata</taxon>
        <taxon>Spirotrichea</taxon>
        <taxon>Stichotrichia</taxon>
        <taxon>Sporadotrichida</taxon>
        <taxon>Oxytrichidae</taxon>
        <taxon>Stylonychinae</taxon>
        <taxon>Stylonychia</taxon>
    </lineage>
</organism>
<keyword evidence="3" id="KW-1185">Reference proteome</keyword>